<dbReference type="GO" id="GO:0004197">
    <property type="term" value="F:cysteine-type endopeptidase activity"/>
    <property type="evidence" value="ECO:0007669"/>
    <property type="project" value="InterPro"/>
</dbReference>
<evidence type="ECO:0000259" key="4">
    <source>
        <dbReference type="PROSITE" id="PS50208"/>
    </source>
</evidence>
<protein>
    <submittedName>
        <fullName evidence="5">CASP7</fullName>
        <ecNumber evidence="5">3.4.22.60</ecNumber>
    </submittedName>
</protein>
<dbReference type="Gene3D" id="3.40.50.1460">
    <property type="match status" value="1"/>
</dbReference>
<sequence>MTLTVQNQRPRRFAEHDETNMKHLFKSLNFDVIVLKNKETDRLSQDLQEIKSQIDENCDCLACVISSHGSEYPVMSSSNTSPQLRHHEVSTADVRIPTDTILQFFDDDHCPNLQGKPRMFFIQACRSTPNSCEENRVDKGFLINSVQEQVDMKDKVIDTQVVEFFDISCYEDYLVMFTCSSGKLGWSNKSGGWLMQCLHSVFNELLDTNYDDFLQILTRVCWKMARDLETHTDSKVNDRTKSAAVIYHMLTKEIHLRPKVKTEPKL</sequence>
<evidence type="ECO:0000256" key="2">
    <source>
        <dbReference type="RuleBase" id="RU003971"/>
    </source>
</evidence>
<organism evidence="5 6">
    <name type="scientific">Mytilus edulis</name>
    <name type="common">Blue mussel</name>
    <dbReference type="NCBI Taxonomy" id="6550"/>
    <lineage>
        <taxon>Eukaryota</taxon>
        <taxon>Metazoa</taxon>
        <taxon>Spiralia</taxon>
        <taxon>Lophotrochozoa</taxon>
        <taxon>Mollusca</taxon>
        <taxon>Bivalvia</taxon>
        <taxon>Autobranchia</taxon>
        <taxon>Pteriomorphia</taxon>
        <taxon>Mytilida</taxon>
        <taxon>Mytiloidea</taxon>
        <taxon>Mytilidae</taxon>
        <taxon>Mytilinae</taxon>
        <taxon>Mytilus</taxon>
    </lineage>
</organism>
<reference evidence="5" key="1">
    <citation type="submission" date="2021-03" db="EMBL/GenBank/DDBJ databases">
        <authorList>
            <person name="Bekaert M."/>
        </authorList>
    </citation>
    <scope>NUCLEOTIDE SEQUENCE</scope>
</reference>
<dbReference type="InterPro" id="IPR011600">
    <property type="entry name" value="Pept_C14_caspase"/>
</dbReference>
<gene>
    <name evidence="5" type="ORF">MEDL_39116</name>
</gene>
<dbReference type="OrthoDB" id="6046974at2759"/>
<dbReference type="SUPFAM" id="SSF52129">
    <property type="entry name" value="Caspase-like"/>
    <property type="match status" value="1"/>
</dbReference>
<evidence type="ECO:0000313" key="5">
    <source>
        <dbReference type="EMBL" id="CAG2225971.1"/>
    </source>
</evidence>
<dbReference type="InterPro" id="IPR015917">
    <property type="entry name" value="Pept_C14A"/>
</dbReference>
<feature type="domain" description="Caspase family p20" evidence="4">
    <location>
        <begin position="10"/>
        <end position="129"/>
    </location>
</feature>
<dbReference type="PANTHER" id="PTHR22576">
    <property type="entry name" value="MUCOSA ASSOCIATED LYMPHOID TISSUE LYMPHOMA TRANSLOCATION PROTEIN 1/PARACASPASE"/>
    <property type="match status" value="1"/>
</dbReference>
<dbReference type="PROSITE" id="PS50208">
    <property type="entry name" value="CASPASE_P20"/>
    <property type="match status" value="1"/>
</dbReference>
<proteinExistence type="inferred from homology"/>
<keyword evidence="5" id="KW-0378">Hydrolase</keyword>
<evidence type="ECO:0000259" key="3">
    <source>
        <dbReference type="PROSITE" id="PS50207"/>
    </source>
</evidence>
<dbReference type="Gene3D" id="3.30.70.1470">
    <property type="entry name" value="Caspase-like"/>
    <property type="match status" value="1"/>
</dbReference>
<comment type="caution">
    <text evidence="5">The sequence shown here is derived from an EMBL/GenBank/DDBJ whole genome shotgun (WGS) entry which is preliminary data.</text>
</comment>
<keyword evidence="6" id="KW-1185">Reference proteome</keyword>
<dbReference type="PRINTS" id="PR00376">
    <property type="entry name" value="IL1BCENZYME"/>
</dbReference>
<comment type="similarity">
    <text evidence="1 2">Belongs to the peptidase C14A family.</text>
</comment>
<evidence type="ECO:0000313" key="6">
    <source>
        <dbReference type="Proteomes" id="UP000683360"/>
    </source>
</evidence>
<dbReference type="PROSITE" id="PS50207">
    <property type="entry name" value="CASPASE_P10"/>
    <property type="match status" value="1"/>
</dbReference>
<feature type="domain" description="Caspase family p10" evidence="3">
    <location>
        <begin position="172"/>
        <end position="258"/>
    </location>
</feature>
<dbReference type="EMBL" id="CAJPWZ010001865">
    <property type="protein sequence ID" value="CAG2225971.1"/>
    <property type="molecule type" value="Genomic_DNA"/>
</dbReference>
<evidence type="ECO:0000256" key="1">
    <source>
        <dbReference type="ARBA" id="ARBA00010134"/>
    </source>
</evidence>
<dbReference type="EC" id="3.4.22.60" evidence="5"/>
<dbReference type="AlphaFoldDB" id="A0A8S3SXY1"/>
<accession>A0A8S3SXY1</accession>
<dbReference type="Pfam" id="PF00656">
    <property type="entry name" value="Peptidase_C14"/>
    <property type="match status" value="1"/>
</dbReference>
<dbReference type="InterPro" id="IPR029030">
    <property type="entry name" value="Caspase-like_dom_sf"/>
</dbReference>
<dbReference type="GO" id="GO:0006508">
    <property type="term" value="P:proteolysis"/>
    <property type="evidence" value="ECO:0007669"/>
    <property type="project" value="InterPro"/>
</dbReference>
<dbReference type="Proteomes" id="UP000683360">
    <property type="component" value="Unassembled WGS sequence"/>
</dbReference>
<dbReference type="InterPro" id="IPR052039">
    <property type="entry name" value="Caspase-related_regulators"/>
</dbReference>
<dbReference type="SMART" id="SM00115">
    <property type="entry name" value="CASc"/>
    <property type="match status" value="1"/>
</dbReference>
<name>A0A8S3SXY1_MYTED</name>
<dbReference type="InterPro" id="IPR001309">
    <property type="entry name" value="Pept_C14_p20"/>
</dbReference>
<dbReference type="PANTHER" id="PTHR22576:SF41">
    <property type="entry name" value="CASPASE 14, APOPTOSIS-RELATED CYSTEINE PEPTIDASE"/>
    <property type="match status" value="1"/>
</dbReference>
<dbReference type="InterPro" id="IPR002138">
    <property type="entry name" value="Pept_C14_p10"/>
</dbReference>